<feature type="signal peptide" evidence="1">
    <location>
        <begin position="1"/>
        <end position="27"/>
    </location>
</feature>
<comment type="caution">
    <text evidence="2">The sequence shown here is derived from an EMBL/GenBank/DDBJ whole genome shotgun (WGS) entry which is preliminary data.</text>
</comment>
<organism evidence="2 3">
    <name type="scientific">Dermatophagoides farinae</name>
    <name type="common">American house dust mite</name>
    <dbReference type="NCBI Taxonomy" id="6954"/>
    <lineage>
        <taxon>Eukaryota</taxon>
        <taxon>Metazoa</taxon>
        <taxon>Ecdysozoa</taxon>
        <taxon>Arthropoda</taxon>
        <taxon>Chelicerata</taxon>
        <taxon>Arachnida</taxon>
        <taxon>Acari</taxon>
        <taxon>Acariformes</taxon>
        <taxon>Sarcoptiformes</taxon>
        <taxon>Astigmata</taxon>
        <taxon>Psoroptidia</taxon>
        <taxon>Analgoidea</taxon>
        <taxon>Pyroglyphidae</taxon>
        <taxon>Dermatophagoidinae</taxon>
        <taxon>Dermatophagoides</taxon>
    </lineage>
</organism>
<evidence type="ECO:0000313" key="2">
    <source>
        <dbReference type="EMBL" id="KAH9511239.1"/>
    </source>
</evidence>
<keyword evidence="1" id="KW-0732">Signal</keyword>
<protein>
    <submittedName>
        <fullName evidence="2">Uncharacterized protein</fullName>
    </submittedName>
</protein>
<dbReference type="PANTHER" id="PTHR33964">
    <property type="entry name" value="RE45066P-RELATED"/>
    <property type="match status" value="1"/>
</dbReference>
<dbReference type="PANTHER" id="PTHR33964:SF1">
    <property type="entry name" value="RE45066P"/>
    <property type="match status" value="1"/>
</dbReference>
<dbReference type="OrthoDB" id="6487088at2759"/>
<dbReference type="AlphaFoldDB" id="A0A922L164"/>
<reference evidence="2" key="1">
    <citation type="submission" date="2013-05" db="EMBL/GenBank/DDBJ databases">
        <authorList>
            <person name="Yim A.K.Y."/>
            <person name="Chan T.F."/>
            <person name="Ji K.M."/>
            <person name="Liu X.Y."/>
            <person name="Zhou J.W."/>
            <person name="Li R.Q."/>
            <person name="Yang K.Y."/>
            <person name="Li J."/>
            <person name="Li M."/>
            <person name="Law P.T.W."/>
            <person name="Wu Y.L."/>
            <person name="Cai Z.L."/>
            <person name="Qin H."/>
            <person name="Bao Y."/>
            <person name="Leung R.K.K."/>
            <person name="Ng P.K.S."/>
            <person name="Zou J."/>
            <person name="Zhong X.J."/>
            <person name="Ran P.X."/>
            <person name="Zhong N.S."/>
            <person name="Liu Z.G."/>
            <person name="Tsui S.K.W."/>
        </authorList>
    </citation>
    <scope>NUCLEOTIDE SEQUENCE</scope>
    <source>
        <strain evidence="2">Derf</strain>
        <tissue evidence="2">Whole organism</tissue>
    </source>
</reference>
<evidence type="ECO:0000313" key="3">
    <source>
        <dbReference type="Proteomes" id="UP000790347"/>
    </source>
</evidence>
<dbReference type="EMBL" id="ASGP02000004">
    <property type="protein sequence ID" value="KAH9511239.1"/>
    <property type="molecule type" value="Genomic_DNA"/>
</dbReference>
<dbReference type="Proteomes" id="UP000790347">
    <property type="component" value="Unassembled WGS sequence"/>
</dbReference>
<name>A0A922L164_DERFA</name>
<reference evidence="2" key="2">
    <citation type="journal article" date="2022" name="Res Sq">
        <title>Comparative Genomics Reveals Insights into the Divergent Evolution of Astigmatic Mites and Household Pest Adaptations.</title>
        <authorList>
            <person name="Xiong Q."/>
            <person name="Wan A.T.-Y."/>
            <person name="Liu X.-Y."/>
            <person name="Fung C.S.-H."/>
            <person name="Xiao X."/>
            <person name="Malainual N."/>
            <person name="Hou J."/>
            <person name="Wang L."/>
            <person name="Wang M."/>
            <person name="Yang K."/>
            <person name="Cui Y."/>
            <person name="Leung E."/>
            <person name="Nong W."/>
            <person name="Shin S.-K."/>
            <person name="Au S."/>
            <person name="Jeong K.Y."/>
            <person name="Chew F.T."/>
            <person name="Hui J."/>
            <person name="Leung T.F."/>
            <person name="Tungtrongchitr A."/>
            <person name="Zhong N."/>
            <person name="Liu Z."/>
            <person name="Tsui S."/>
        </authorList>
    </citation>
    <scope>NUCLEOTIDE SEQUENCE</scope>
    <source>
        <strain evidence="2">Derf</strain>
        <tissue evidence="2">Whole organism</tissue>
    </source>
</reference>
<feature type="chain" id="PRO_5037732727" evidence="1">
    <location>
        <begin position="28"/>
        <end position="262"/>
    </location>
</feature>
<sequence length="262" mass="30270">MNRLKMFAKFFLIIVILLFLSTTTIESINGASNGDHHQCNEKRKINIDRTVSKILAFGENGRTFPENDKQLRSFCRDTNDMTAKVETYFKECSVKSQQDFANVFIYSLKHVVRTLCRKRRSKKVTQFLKVAPCLNQFIFDDRCIAGFSNQSKPLIVAKIGNKKLEHVCCNYAAAMTCVDDWIMERPCSRDYRELLNDYVRGVFDNMITVICGDNNGDSDKCDHIMNKKLPKMTAIQAERLNVNPFNSFMFIMMDIFDSLENV</sequence>
<keyword evidence="3" id="KW-1185">Reference proteome</keyword>
<evidence type="ECO:0000256" key="1">
    <source>
        <dbReference type="SAM" id="SignalP"/>
    </source>
</evidence>
<proteinExistence type="predicted"/>
<gene>
    <name evidence="2" type="ORF">DERF_009711</name>
</gene>
<accession>A0A922L164</accession>